<dbReference type="InterPro" id="IPR024072">
    <property type="entry name" value="DHFR-like_dom_sf"/>
</dbReference>
<dbReference type="AlphaFoldDB" id="A0A4R2J6Z4"/>
<dbReference type="RefSeq" id="WP_243727405.1">
    <property type="nucleotide sequence ID" value="NZ_SLWS01000012.1"/>
</dbReference>
<proteinExistence type="predicted"/>
<dbReference type="PANTHER" id="PTHR38011">
    <property type="entry name" value="DIHYDROFOLATE REDUCTASE FAMILY PROTEIN (AFU_ORTHOLOGUE AFUA_8G06820)"/>
    <property type="match status" value="1"/>
</dbReference>
<evidence type="ECO:0000259" key="1">
    <source>
        <dbReference type="Pfam" id="PF01872"/>
    </source>
</evidence>
<reference evidence="2 3" key="1">
    <citation type="submission" date="2019-03" db="EMBL/GenBank/DDBJ databases">
        <title>Genomic Encyclopedia of Type Strains, Phase IV (KMG-IV): sequencing the most valuable type-strain genomes for metagenomic binning, comparative biology and taxonomic classification.</title>
        <authorList>
            <person name="Goeker M."/>
        </authorList>
    </citation>
    <scope>NUCLEOTIDE SEQUENCE [LARGE SCALE GENOMIC DNA]</scope>
    <source>
        <strain evidence="2 3">DSM 45934</strain>
    </source>
</reference>
<evidence type="ECO:0000313" key="3">
    <source>
        <dbReference type="Proteomes" id="UP000295680"/>
    </source>
</evidence>
<sequence length="204" mass="21373">MSGQVIVDITMSLDGYVTAPGAGVEHGLGVDGEPLHEWVFNGAPANQKVLDDMVARSGAVVMGRRLFDVIDAPGGWSDDMGYGAERDQTVAPPPVFVVTHEAPETWRLGDRFTFVTDGVHSAVAKARAAAGDRDVVVMGGGETCHAVLAAGLVDLLHIHLAPLVLGGGTRLFPAEESTRIRLELVASVSAPAAEHLSYKVITQG</sequence>
<accession>A0A4R2J6Z4</accession>
<gene>
    <name evidence="2" type="ORF">EV192_11257</name>
</gene>
<organism evidence="2 3">
    <name type="scientific">Actinocrispum wychmicini</name>
    <dbReference type="NCBI Taxonomy" id="1213861"/>
    <lineage>
        <taxon>Bacteria</taxon>
        <taxon>Bacillati</taxon>
        <taxon>Actinomycetota</taxon>
        <taxon>Actinomycetes</taxon>
        <taxon>Pseudonocardiales</taxon>
        <taxon>Pseudonocardiaceae</taxon>
        <taxon>Actinocrispum</taxon>
    </lineage>
</organism>
<dbReference type="EMBL" id="SLWS01000012">
    <property type="protein sequence ID" value="TCO52326.1"/>
    <property type="molecule type" value="Genomic_DNA"/>
</dbReference>
<protein>
    <submittedName>
        <fullName evidence="2">Dihydrofolate reductase</fullName>
    </submittedName>
</protein>
<dbReference type="Gene3D" id="3.40.430.10">
    <property type="entry name" value="Dihydrofolate Reductase, subunit A"/>
    <property type="match status" value="1"/>
</dbReference>
<dbReference type="GO" id="GO:0008703">
    <property type="term" value="F:5-amino-6-(5-phosphoribosylamino)uracil reductase activity"/>
    <property type="evidence" value="ECO:0007669"/>
    <property type="project" value="InterPro"/>
</dbReference>
<name>A0A4R2J6Z4_9PSEU</name>
<keyword evidence="3" id="KW-1185">Reference proteome</keyword>
<feature type="domain" description="Bacterial bifunctional deaminase-reductase C-terminal" evidence="1">
    <location>
        <begin position="5"/>
        <end position="187"/>
    </location>
</feature>
<dbReference type="GO" id="GO:0009231">
    <property type="term" value="P:riboflavin biosynthetic process"/>
    <property type="evidence" value="ECO:0007669"/>
    <property type="project" value="InterPro"/>
</dbReference>
<dbReference type="InterPro" id="IPR002734">
    <property type="entry name" value="RibDG_C"/>
</dbReference>
<dbReference type="SUPFAM" id="SSF53597">
    <property type="entry name" value="Dihydrofolate reductase-like"/>
    <property type="match status" value="1"/>
</dbReference>
<comment type="caution">
    <text evidence="2">The sequence shown here is derived from an EMBL/GenBank/DDBJ whole genome shotgun (WGS) entry which is preliminary data.</text>
</comment>
<dbReference type="PANTHER" id="PTHR38011:SF12">
    <property type="entry name" value="BIFUNCTIONAL DEAMINASE-REDUCTASE DOMAIN PROTEIN"/>
    <property type="match status" value="1"/>
</dbReference>
<dbReference type="InterPro" id="IPR050765">
    <property type="entry name" value="Riboflavin_Biosynth_HTPR"/>
</dbReference>
<dbReference type="Pfam" id="PF01872">
    <property type="entry name" value="RibD_C"/>
    <property type="match status" value="1"/>
</dbReference>
<dbReference type="Proteomes" id="UP000295680">
    <property type="component" value="Unassembled WGS sequence"/>
</dbReference>
<evidence type="ECO:0000313" key="2">
    <source>
        <dbReference type="EMBL" id="TCO52326.1"/>
    </source>
</evidence>